<dbReference type="InterPro" id="IPR002937">
    <property type="entry name" value="Amino_oxidase"/>
</dbReference>
<dbReference type="PANTHER" id="PTHR43734">
    <property type="entry name" value="PHYTOENE DESATURASE"/>
    <property type="match status" value="1"/>
</dbReference>
<evidence type="ECO:0000313" key="3">
    <source>
        <dbReference type="EMBL" id="CAB4554127.1"/>
    </source>
</evidence>
<dbReference type="EMBL" id="CAEZTF010000008">
    <property type="protein sequence ID" value="CAB4554127.1"/>
    <property type="molecule type" value="Genomic_DNA"/>
</dbReference>
<protein>
    <submittedName>
        <fullName evidence="3">Unannotated protein</fullName>
    </submittedName>
</protein>
<dbReference type="SUPFAM" id="SSF51905">
    <property type="entry name" value="FAD/NAD(P)-binding domain"/>
    <property type="match status" value="1"/>
</dbReference>
<proteinExistence type="predicted"/>
<evidence type="ECO:0000256" key="1">
    <source>
        <dbReference type="ARBA" id="ARBA00023002"/>
    </source>
</evidence>
<sequence>MKKIVIVGAGLGGLTAAALLSKAGHKVTVLEKNSWIGGKSRRIELSGQRIDTGPSLVTFPAVLDELFTRYDGLGKSSDAKKTAALKLQRLSEVGKYFFRDEVVNLPVEVGHPWHEAWKRFDKEHGSLGPEIVALLTADPFAAKTLPAVTALTKNYGIRLSTSSYINHLNWMPDGLKEVIAIHTLNAGIAPERTLALYATMPAVMARDGIFVPEGGVYEISLALARLAVEAGAEIRTETNVKKISKGSVELEGEIISADIVIGAADAQVIDKLLGKRAKTPKRVSCSGVALFAVLSEPLPEGTATHSVIMPSSPKELHNSLDKTQVPTETMAFLNYYKPGHIYPNEKATAAILLTAPANGERFDINSKFVQLELARISRMMGFERNLGELIIDHKILDPMYFAEFGASGGSLYGATRPIWQGGPFHRPGYSSITKPWLWRVGASVHPGGGIPAVIGGAMNSVSRLLKSIGESK</sequence>
<dbReference type="PANTHER" id="PTHR43734:SF7">
    <property type="entry name" value="4,4'-DIAPONEUROSPORENE OXYGENASE"/>
    <property type="match status" value="1"/>
</dbReference>
<feature type="domain" description="Amine oxidase" evidence="2">
    <location>
        <begin position="11"/>
        <end position="272"/>
    </location>
</feature>
<dbReference type="GO" id="GO:0016491">
    <property type="term" value="F:oxidoreductase activity"/>
    <property type="evidence" value="ECO:0007669"/>
    <property type="project" value="UniProtKB-KW"/>
</dbReference>
<keyword evidence="1" id="KW-0560">Oxidoreductase</keyword>
<reference evidence="3" key="1">
    <citation type="submission" date="2020-05" db="EMBL/GenBank/DDBJ databases">
        <authorList>
            <person name="Chiriac C."/>
            <person name="Salcher M."/>
            <person name="Ghai R."/>
            <person name="Kavagutti S V."/>
        </authorList>
    </citation>
    <scope>NUCLEOTIDE SEQUENCE</scope>
</reference>
<accession>A0A6J6CS57</accession>
<name>A0A6J6CS57_9ZZZZ</name>
<dbReference type="AlphaFoldDB" id="A0A6J6CS57"/>
<dbReference type="Pfam" id="PF01593">
    <property type="entry name" value="Amino_oxidase"/>
    <property type="match status" value="1"/>
</dbReference>
<dbReference type="InterPro" id="IPR036188">
    <property type="entry name" value="FAD/NAD-bd_sf"/>
</dbReference>
<gene>
    <name evidence="3" type="ORF">UFOPK1618_00099</name>
</gene>
<organism evidence="3">
    <name type="scientific">freshwater metagenome</name>
    <dbReference type="NCBI Taxonomy" id="449393"/>
    <lineage>
        <taxon>unclassified sequences</taxon>
        <taxon>metagenomes</taxon>
        <taxon>ecological metagenomes</taxon>
    </lineage>
</organism>
<evidence type="ECO:0000259" key="2">
    <source>
        <dbReference type="Pfam" id="PF01593"/>
    </source>
</evidence>
<dbReference type="Gene3D" id="3.50.50.60">
    <property type="entry name" value="FAD/NAD(P)-binding domain"/>
    <property type="match status" value="2"/>
</dbReference>